<dbReference type="Proteomes" id="UP000068164">
    <property type="component" value="Unassembled WGS sequence"/>
</dbReference>
<dbReference type="GO" id="GO:0005829">
    <property type="term" value="C:cytosol"/>
    <property type="evidence" value="ECO:0007669"/>
    <property type="project" value="TreeGrafter"/>
</dbReference>
<dbReference type="AlphaFoldDB" id="A0A109J3G9"/>
<dbReference type="CDD" id="cd09999">
    <property type="entry name" value="Arginase-like_1"/>
    <property type="match status" value="1"/>
</dbReference>
<dbReference type="PANTHER" id="PTHR43782">
    <property type="entry name" value="ARGINASE"/>
    <property type="match status" value="1"/>
</dbReference>
<keyword evidence="1" id="KW-0479">Metal-binding</keyword>
<proteinExistence type="inferred from homology"/>
<evidence type="ECO:0008006" key="7">
    <source>
        <dbReference type="Google" id="ProtNLM"/>
    </source>
</evidence>
<dbReference type="SUPFAM" id="SSF52768">
    <property type="entry name" value="Arginase/deacetylase"/>
    <property type="match status" value="1"/>
</dbReference>
<dbReference type="GO" id="GO:0004053">
    <property type="term" value="F:arginase activity"/>
    <property type="evidence" value="ECO:0007669"/>
    <property type="project" value="TreeGrafter"/>
</dbReference>
<name>A0A109J3G9_9HYPH</name>
<dbReference type="PANTHER" id="PTHR43782:SF3">
    <property type="entry name" value="ARGINASE"/>
    <property type="match status" value="1"/>
</dbReference>
<gene>
    <name evidence="5" type="ORF">AS026_22995</name>
</gene>
<comment type="similarity">
    <text evidence="4">Belongs to the arginase family.</text>
</comment>
<dbReference type="PROSITE" id="PS51409">
    <property type="entry name" value="ARGINASE_2"/>
    <property type="match status" value="1"/>
</dbReference>
<dbReference type="EMBL" id="LNCD01000139">
    <property type="protein sequence ID" value="KWV41640.1"/>
    <property type="molecule type" value="Genomic_DNA"/>
</dbReference>
<reference evidence="5 6" key="1">
    <citation type="submission" date="2015-11" db="EMBL/GenBank/DDBJ databases">
        <title>Draft Genome Sequence of the Strain BR 10423 (Rhizobium sp.) isolated from nodules of Mimosa pudica.</title>
        <authorList>
            <person name="Barauna A.C."/>
            <person name="Zilli J.E."/>
            <person name="Simoes-Araujo J.L."/>
            <person name="Reis V.M."/>
            <person name="James E.K."/>
            <person name="Reis F.B.Jr."/>
            <person name="Rouws L.F."/>
            <person name="Passos S.R."/>
            <person name="Gois S.R."/>
        </authorList>
    </citation>
    <scope>NUCLEOTIDE SEQUENCE [LARGE SCALE GENOMIC DNA]</scope>
    <source>
        <strain evidence="5 6">BR10423</strain>
    </source>
</reference>
<dbReference type="RefSeq" id="WP_425349840.1">
    <property type="nucleotide sequence ID" value="NZ_LNCD01000139.1"/>
</dbReference>
<organism evidence="5 6">
    <name type="scientific">Rhizobium altiplani</name>
    <dbReference type="NCBI Taxonomy" id="1864509"/>
    <lineage>
        <taxon>Bacteria</taxon>
        <taxon>Pseudomonadati</taxon>
        <taxon>Pseudomonadota</taxon>
        <taxon>Alphaproteobacteria</taxon>
        <taxon>Hyphomicrobiales</taxon>
        <taxon>Rhizobiaceae</taxon>
        <taxon>Rhizobium/Agrobacterium group</taxon>
        <taxon>Rhizobium</taxon>
    </lineage>
</organism>
<keyword evidence="3" id="KW-0464">Manganese</keyword>
<accession>A0A109J3G9</accession>
<protein>
    <recommendedName>
        <fullName evidence="7">Arginase</fullName>
    </recommendedName>
</protein>
<dbReference type="Gene3D" id="3.40.800.10">
    <property type="entry name" value="Ureohydrolase domain"/>
    <property type="match status" value="1"/>
</dbReference>
<comment type="caution">
    <text evidence="5">The sequence shown here is derived from an EMBL/GenBank/DDBJ whole genome shotgun (WGS) entry which is preliminary data.</text>
</comment>
<keyword evidence="2" id="KW-0378">Hydrolase</keyword>
<sequence>MELSLRALCCNKPGQRGPRSKSTHRIASLQSEATVSSIWPQSRISNKRYGGDVGVLWIDAHPDIQTLKDTGHAHAQVLGMLLGEGDRDFVGEVDIPVRPSKVMYAGLDEWSANEQKVIDRLNLRHTSSRELSGDSNAILKWIADEDIKQLAVHLDVDAILPGRFPPILFNKPGTDKTILSGVPRGRLEPEHVVRLLRDVSAACEIVGLAITEYIPWDAIETRKLLSQLPLV</sequence>
<evidence type="ECO:0000256" key="2">
    <source>
        <dbReference type="ARBA" id="ARBA00022801"/>
    </source>
</evidence>
<evidence type="ECO:0000256" key="4">
    <source>
        <dbReference type="PROSITE-ProRule" id="PRU00742"/>
    </source>
</evidence>
<evidence type="ECO:0000256" key="3">
    <source>
        <dbReference type="ARBA" id="ARBA00023211"/>
    </source>
</evidence>
<dbReference type="GO" id="GO:0030145">
    <property type="term" value="F:manganese ion binding"/>
    <property type="evidence" value="ECO:0007669"/>
    <property type="project" value="TreeGrafter"/>
</dbReference>
<evidence type="ECO:0000313" key="6">
    <source>
        <dbReference type="Proteomes" id="UP000068164"/>
    </source>
</evidence>
<keyword evidence="6" id="KW-1185">Reference proteome</keyword>
<dbReference type="Pfam" id="PF00491">
    <property type="entry name" value="Arginase"/>
    <property type="match status" value="1"/>
</dbReference>
<dbReference type="InterPro" id="IPR023696">
    <property type="entry name" value="Ureohydrolase_dom_sf"/>
</dbReference>
<evidence type="ECO:0000313" key="5">
    <source>
        <dbReference type="EMBL" id="KWV41640.1"/>
    </source>
</evidence>
<evidence type="ECO:0000256" key="1">
    <source>
        <dbReference type="ARBA" id="ARBA00022723"/>
    </source>
</evidence>
<dbReference type="InterPro" id="IPR006035">
    <property type="entry name" value="Ureohydrolase"/>
</dbReference>